<evidence type="ECO:0000259" key="1">
    <source>
        <dbReference type="Pfam" id="PF13649"/>
    </source>
</evidence>
<dbReference type="GO" id="GO:0008168">
    <property type="term" value="F:methyltransferase activity"/>
    <property type="evidence" value="ECO:0007669"/>
    <property type="project" value="UniProtKB-KW"/>
</dbReference>
<dbReference type="PANTHER" id="PTHR47473">
    <property type="entry name" value="BTA1P"/>
    <property type="match status" value="1"/>
</dbReference>
<dbReference type="GO" id="GO:0032259">
    <property type="term" value="P:methylation"/>
    <property type="evidence" value="ECO:0007669"/>
    <property type="project" value="UniProtKB-KW"/>
</dbReference>
<dbReference type="Pfam" id="PF13649">
    <property type="entry name" value="Methyltransf_25"/>
    <property type="match status" value="1"/>
</dbReference>
<dbReference type="RefSeq" id="WP_183626594.1">
    <property type="nucleotide sequence ID" value="NZ_JACIDX010000010.1"/>
</dbReference>
<keyword evidence="2" id="KW-0808">Transferase</keyword>
<name>A0A7W6G711_9SPHN</name>
<dbReference type="PANTHER" id="PTHR47473:SF1">
    <property type="entry name" value="METHYLTRANSFERASE DOMAIN-CONTAINING PROTEIN"/>
    <property type="match status" value="1"/>
</dbReference>
<dbReference type="EMBL" id="JACIDX010000010">
    <property type="protein sequence ID" value="MBB3955903.1"/>
    <property type="molecule type" value="Genomic_DNA"/>
</dbReference>
<gene>
    <name evidence="2" type="ORF">GGR38_002859</name>
</gene>
<reference evidence="2 3" key="1">
    <citation type="submission" date="2020-08" db="EMBL/GenBank/DDBJ databases">
        <title>Genomic Encyclopedia of Type Strains, Phase IV (KMG-IV): sequencing the most valuable type-strain genomes for metagenomic binning, comparative biology and taxonomic classification.</title>
        <authorList>
            <person name="Goeker M."/>
        </authorList>
    </citation>
    <scope>NUCLEOTIDE SEQUENCE [LARGE SCALE GENOMIC DNA]</scope>
    <source>
        <strain evidence="2 3">DSM 27057</strain>
    </source>
</reference>
<sequence>MATAPVLDTHGDLMDSVYRWQRHIYDVTRKYFLFGRDRLIRGLRMPYGSAVLEVGCGTGRNLSLVRDLWPKTQIHGLDISPLMLETAQDRLGARARLAVGDACNFDAQDLFGRPHFERVMISFALSMIPAWEEAIAQGIAVLALGGELHIVDFGMGEGLPAPLRWVLMRWLAHFHVTPRPDLAEVAHHLAGSIASVETHDGPLGYYRLIVIRRYRGA</sequence>
<keyword evidence="2" id="KW-0489">Methyltransferase</keyword>
<dbReference type="CDD" id="cd02440">
    <property type="entry name" value="AdoMet_MTases"/>
    <property type="match status" value="1"/>
</dbReference>
<evidence type="ECO:0000313" key="2">
    <source>
        <dbReference type="EMBL" id="MBB3955903.1"/>
    </source>
</evidence>
<comment type="caution">
    <text evidence="2">The sequence shown here is derived from an EMBL/GenBank/DDBJ whole genome shotgun (WGS) entry which is preliminary data.</text>
</comment>
<evidence type="ECO:0000313" key="3">
    <source>
        <dbReference type="Proteomes" id="UP000548867"/>
    </source>
</evidence>
<proteinExistence type="predicted"/>
<dbReference type="InterPro" id="IPR041698">
    <property type="entry name" value="Methyltransf_25"/>
</dbReference>
<keyword evidence="3" id="KW-1185">Reference proteome</keyword>
<dbReference type="Proteomes" id="UP000548867">
    <property type="component" value="Unassembled WGS sequence"/>
</dbReference>
<dbReference type="AlphaFoldDB" id="A0A7W6G711"/>
<dbReference type="InterPro" id="IPR029063">
    <property type="entry name" value="SAM-dependent_MTases_sf"/>
</dbReference>
<accession>A0A7W6G711</accession>
<feature type="domain" description="Methyltransferase" evidence="1">
    <location>
        <begin position="51"/>
        <end position="146"/>
    </location>
</feature>
<dbReference type="SUPFAM" id="SSF53335">
    <property type="entry name" value="S-adenosyl-L-methionine-dependent methyltransferases"/>
    <property type="match status" value="1"/>
</dbReference>
<organism evidence="2 3">
    <name type="scientific">Novosphingobium sediminicola</name>
    <dbReference type="NCBI Taxonomy" id="563162"/>
    <lineage>
        <taxon>Bacteria</taxon>
        <taxon>Pseudomonadati</taxon>
        <taxon>Pseudomonadota</taxon>
        <taxon>Alphaproteobacteria</taxon>
        <taxon>Sphingomonadales</taxon>
        <taxon>Sphingomonadaceae</taxon>
        <taxon>Novosphingobium</taxon>
    </lineage>
</organism>
<dbReference type="Gene3D" id="3.40.50.150">
    <property type="entry name" value="Vaccinia Virus protein VP39"/>
    <property type="match status" value="1"/>
</dbReference>
<protein>
    <submittedName>
        <fullName evidence="2">S-adenosylmethionine-diacylgycerolhomoserine-N-methyltransferase</fullName>
    </submittedName>
</protein>